<evidence type="ECO:0000313" key="2">
    <source>
        <dbReference type="Proteomes" id="UP000831479"/>
    </source>
</evidence>
<reference evidence="1" key="1">
    <citation type="journal article" date="2019" name="Genomics">
        <title>Genome sequence analysis and organization of the Hyphantria cunea granulovirus (HycuGV-Hc1) from Turkey.</title>
        <authorList>
            <person name="Gencer D."/>
            <person name="Bayramoglu Z."/>
            <person name="Nalcacioglu R."/>
            <person name="Demirbag Z."/>
            <person name="Demir I."/>
        </authorList>
    </citation>
    <scope>NUCLEOTIDE SEQUENCE</scope>
    <source>
        <strain evidence="1">Hc1</strain>
    </source>
</reference>
<gene>
    <name evidence="1" type="ORF">HycuGV_00062</name>
</gene>
<dbReference type="InterPro" id="IPR007765">
    <property type="entry name" value="Baculo_p24"/>
</dbReference>
<dbReference type="EMBL" id="MH923363">
    <property type="protein sequence ID" value="QBQ01615.1"/>
    <property type="molecule type" value="Genomic_DNA"/>
</dbReference>
<dbReference type="GO" id="GO:0019028">
    <property type="term" value="C:viral capsid"/>
    <property type="evidence" value="ECO:0007669"/>
    <property type="project" value="InterPro"/>
</dbReference>
<proteinExistence type="predicted"/>
<protein>
    <submittedName>
        <fullName evidence="1">P24</fullName>
    </submittedName>
</protein>
<sequence>MSFDYNSGPIEVFIVTNDEGTVNGYAEVSAVAQLLSPFTRVSSTQLWNSTPISYRIQNNNKNYIHAVVVCKYLSAIPESSGDPNYNNLRQLVRDLMVGDQKESDDIIKELLNEIKELKSIMSNDSLLSDLSGLLRIFKSEIVSEITNPQMLEKDDSNFVEVVVENK</sequence>
<evidence type="ECO:0000313" key="1">
    <source>
        <dbReference type="EMBL" id="QBQ01615.1"/>
    </source>
</evidence>
<accession>A0AAF1D281</accession>
<keyword evidence="2" id="KW-1185">Reference proteome</keyword>
<dbReference type="Proteomes" id="UP000831479">
    <property type="component" value="Segment"/>
</dbReference>
<name>A0AAF1D281_9BBAC</name>
<dbReference type="Pfam" id="PF05073">
    <property type="entry name" value="Baculo_p24"/>
    <property type="match status" value="1"/>
</dbReference>
<organism evidence="1 2">
    <name type="scientific">Hyphantria cunea granulovirus</name>
    <dbReference type="NCBI Taxonomy" id="307448"/>
    <lineage>
        <taxon>Viruses</taxon>
        <taxon>Viruses incertae sedis</taxon>
        <taxon>Naldaviricetes</taxon>
        <taxon>Lefavirales</taxon>
        <taxon>Baculoviridae</taxon>
        <taxon>Betabaculovirus</taxon>
        <taxon>Betabaculovirus hycuneae</taxon>
    </lineage>
</organism>